<feature type="compositionally biased region" description="Polar residues" evidence="1">
    <location>
        <begin position="178"/>
        <end position="198"/>
    </location>
</feature>
<dbReference type="EMBL" id="JAGKQM010000007">
    <property type="protein sequence ID" value="KAH0918594.1"/>
    <property type="molecule type" value="Genomic_DNA"/>
</dbReference>
<gene>
    <name evidence="2" type="ORF">HID58_026254</name>
</gene>
<evidence type="ECO:0000313" key="3">
    <source>
        <dbReference type="Proteomes" id="UP000824890"/>
    </source>
</evidence>
<protein>
    <submittedName>
        <fullName evidence="2">Uncharacterized protein</fullName>
    </submittedName>
</protein>
<evidence type="ECO:0000256" key="1">
    <source>
        <dbReference type="SAM" id="MobiDB-lite"/>
    </source>
</evidence>
<reference evidence="2 3" key="1">
    <citation type="submission" date="2021-05" db="EMBL/GenBank/DDBJ databases">
        <title>Genome Assembly of Synthetic Allotetraploid Brassica napus Reveals Homoeologous Exchanges between Subgenomes.</title>
        <authorList>
            <person name="Davis J.T."/>
        </authorList>
    </citation>
    <scope>NUCLEOTIDE SEQUENCE [LARGE SCALE GENOMIC DNA]</scope>
    <source>
        <strain evidence="3">cv. Da-Ae</strain>
        <tissue evidence="2">Seedling</tissue>
    </source>
</reference>
<keyword evidence="3" id="KW-1185">Reference proteome</keyword>
<feature type="region of interest" description="Disordered" evidence="1">
    <location>
        <begin position="156"/>
        <end position="198"/>
    </location>
</feature>
<feature type="compositionally biased region" description="Low complexity" evidence="1">
    <location>
        <begin position="156"/>
        <end position="168"/>
    </location>
</feature>
<sequence length="218" mass="24105">MQSMASHHHLDCDCRCLHQRESSPHIPATSSPCFCADSTPCCTQCSPPNLASYLQNQQPCFETASTRFNSVKRQRFVNQQNTQREYDNLLQKINDLDLSLNRFSARRESHSTLKDSEARVVQTHFRSYLVRRSVSLKELTMIESSFVSLIRSSVSEASGGDDGSTSGSNHESGGDGYTESSSSQGSKGEVQVSGNVSQREVHLGKLSLMFSPPLPLEP</sequence>
<comment type="caution">
    <text evidence="2">The sequence shown here is derived from an EMBL/GenBank/DDBJ whole genome shotgun (WGS) entry which is preliminary data.</text>
</comment>
<organism evidence="2 3">
    <name type="scientific">Brassica napus</name>
    <name type="common">Rape</name>
    <dbReference type="NCBI Taxonomy" id="3708"/>
    <lineage>
        <taxon>Eukaryota</taxon>
        <taxon>Viridiplantae</taxon>
        <taxon>Streptophyta</taxon>
        <taxon>Embryophyta</taxon>
        <taxon>Tracheophyta</taxon>
        <taxon>Spermatophyta</taxon>
        <taxon>Magnoliopsida</taxon>
        <taxon>eudicotyledons</taxon>
        <taxon>Gunneridae</taxon>
        <taxon>Pentapetalae</taxon>
        <taxon>rosids</taxon>
        <taxon>malvids</taxon>
        <taxon>Brassicales</taxon>
        <taxon>Brassicaceae</taxon>
        <taxon>Brassiceae</taxon>
        <taxon>Brassica</taxon>
    </lineage>
</organism>
<proteinExistence type="predicted"/>
<accession>A0ABQ8CND2</accession>
<evidence type="ECO:0000313" key="2">
    <source>
        <dbReference type="EMBL" id="KAH0918594.1"/>
    </source>
</evidence>
<name>A0ABQ8CND2_BRANA</name>
<dbReference type="Proteomes" id="UP000824890">
    <property type="component" value="Unassembled WGS sequence"/>
</dbReference>